<name>A0ABR6ZJ62_9BURK</name>
<dbReference type="EMBL" id="JACOGF010000001">
    <property type="protein sequence ID" value="MBC3915948.1"/>
    <property type="molecule type" value="Genomic_DNA"/>
</dbReference>
<evidence type="ECO:0000313" key="2">
    <source>
        <dbReference type="Proteomes" id="UP000650424"/>
    </source>
</evidence>
<reference evidence="1 2" key="1">
    <citation type="submission" date="2020-08" db="EMBL/GenBank/DDBJ databases">
        <title>Novel species isolated from subtropical streams in China.</title>
        <authorList>
            <person name="Lu H."/>
        </authorList>
    </citation>
    <scope>NUCLEOTIDE SEQUENCE [LARGE SCALE GENOMIC DNA]</scope>
    <source>
        <strain evidence="1 2">CY18W</strain>
    </source>
</reference>
<accession>A0ABR6ZJ62</accession>
<evidence type="ECO:0000313" key="1">
    <source>
        <dbReference type="EMBL" id="MBC3915948.1"/>
    </source>
</evidence>
<protein>
    <submittedName>
        <fullName evidence="1">Uncharacterized protein</fullName>
    </submittedName>
</protein>
<organism evidence="1 2">
    <name type="scientific">Undibacterium hunanense</name>
    <dbReference type="NCBI Taxonomy" id="2762292"/>
    <lineage>
        <taxon>Bacteria</taxon>
        <taxon>Pseudomonadati</taxon>
        <taxon>Pseudomonadota</taxon>
        <taxon>Betaproteobacteria</taxon>
        <taxon>Burkholderiales</taxon>
        <taxon>Oxalobacteraceae</taxon>
        <taxon>Undibacterium</taxon>
    </lineage>
</organism>
<dbReference type="Proteomes" id="UP000650424">
    <property type="component" value="Unassembled WGS sequence"/>
</dbReference>
<proteinExistence type="predicted"/>
<dbReference type="RefSeq" id="WP_186945214.1">
    <property type="nucleotide sequence ID" value="NZ_JACOGF010000001.1"/>
</dbReference>
<sequence length="115" mass="12387">MSLDLDQLVADMQAAATGVLQTDVTTLRGFTQQQLQAIAQQAGLVSTGILTKQITPETQQFFLDGLEDMALSFAKTLRGLLMVTVEKVWNAVVGVLWGAISKATNLVLPAPVMRQ</sequence>
<comment type="caution">
    <text evidence="1">The sequence shown here is derived from an EMBL/GenBank/DDBJ whole genome shotgun (WGS) entry which is preliminary data.</text>
</comment>
<gene>
    <name evidence="1" type="ORF">H8L32_00490</name>
</gene>
<keyword evidence="2" id="KW-1185">Reference proteome</keyword>